<dbReference type="AlphaFoldDB" id="A0A2N4TZ14"/>
<evidence type="ECO:0000256" key="2">
    <source>
        <dbReference type="ARBA" id="ARBA00009272"/>
    </source>
</evidence>
<comment type="subcellular location">
    <subcellularLocation>
        <location evidence="1 4">Bacterial flagellum basal body</location>
    </subcellularLocation>
</comment>
<keyword evidence="6" id="KW-0969">Cilium</keyword>
<dbReference type="EMBL" id="PDNW01000033">
    <property type="protein sequence ID" value="PLC47989.1"/>
    <property type="molecule type" value="Genomic_DNA"/>
</dbReference>
<evidence type="ECO:0000256" key="3">
    <source>
        <dbReference type="ARBA" id="ARBA00023143"/>
    </source>
</evidence>
<evidence type="ECO:0000256" key="1">
    <source>
        <dbReference type="ARBA" id="ARBA00004117"/>
    </source>
</evidence>
<evidence type="ECO:0000256" key="5">
    <source>
        <dbReference type="NCBIfam" id="TIGR00205"/>
    </source>
</evidence>
<organism evidence="6 7">
    <name type="scientific">Pollutimonas subterranea</name>
    <dbReference type="NCBI Taxonomy" id="2045210"/>
    <lineage>
        <taxon>Bacteria</taxon>
        <taxon>Pseudomonadati</taxon>
        <taxon>Pseudomonadota</taxon>
        <taxon>Betaproteobacteria</taxon>
        <taxon>Burkholderiales</taxon>
        <taxon>Alcaligenaceae</taxon>
        <taxon>Pollutimonas</taxon>
    </lineage>
</organism>
<dbReference type="PRINTS" id="PR01006">
    <property type="entry name" value="FLGHOOKFLIE"/>
</dbReference>
<dbReference type="HAMAP" id="MF_00724">
    <property type="entry name" value="FliE"/>
    <property type="match status" value="1"/>
</dbReference>
<dbReference type="Proteomes" id="UP000234190">
    <property type="component" value="Unassembled WGS sequence"/>
</dbReference>
<dbReference type="OrthoDB" id="8909229at2"/>
<accession>A0A2N4TZ14</accession>
<sequence length="110" mass="11545">MAIQNLSAIENMLSQMRAVAQAASAGSVRTPNTVADSGGFAAELARSLGRVAEMQNSSAAQTRAFQMGDPGISLNNVMIDSQKAGIAFQATLQVRNKLVEAYKEIANMAV</sequence>
<dbReference type="PANTHER" id="PTHR34653">
    <property type="match status" value="1"/>
</dbReference>
<dbReference type="GO" id="GO:0003774">
    <property type="term" value="F:cytoskeletal motor activity"/>
    <property type="evidence" value="ECO:0007669"/>
    <property type="project" value="InterPro"/>
</dbReference>
<gene>
    <name evidence="4" type="primary">fliE</name>
    <name evidence="6" type="ORF">CR159_20550</name>
</gene>
<evidence type="ECO:0000313" key="6">
    <source>
        <dbReference type="EMBL" id="PLC47989.1"/>
    </source>
</evidence>
<evidence type="ECO:0000256" key="4">
    <source>
        <dbReference type="HAMAP-Rule" id="MF_00724"/>
    </source>
</evidence>
<dbReference type="Pfam" id="PF02049">
    <property type="entry name" value="FliE"/>
    <property type="match status" value="1"/>
</dbReference>
<dbReference type="GO" id="GO:0071973">
    <property type="term" value="P:bacterial-type flagellum-dependent cell motility"/>
    <property type="evidence" value="ECO:0007669"/>
    <property type="project" value="InterPro"/>
</dbReference>
<comment type="caution">
    <text evidence="6">The sequence shown here is derived from an EMBL/GenBank/DDBJ whole genome shotgun (WGS) entry which is preliminary data.</text>
</comment>
<dbReference type="PANTHER" id="PTHR34653:SF1">
    <property type="entry name" value="FLAGELLAR HOOK-BASAL BODY COMPLEX PROTEIN FLIE"/>
    <property type="match status" value="1"/>
</dbReference>
<keyword evidence="7" id="KW-1185">Reference proteome</keyword>
<dbReference type="RefSeq" id="WP_102075817.1">
    <property type="nucleotide sequence ID" value="NZ_PDNW01000033.1"/>
</dbReference>
<dbReference type="InterPro" id="IPR001624">
    <property type="entry name" value="FliE"/>
</dbReference>
<reference evidence="6 7" key="1">
    <citation type="submission" date="2017-10" db="EMBL/GenBank/DDBJ databases">
        <title>Two draft genome sequences of Pusillimonas sp. strains isolated from a nitrate- and radionuclide-contaminated groundwater in Russia.</title>
        <authorList>
            <person name="Grouzdev D.S."/>
            <person name="Tourova T.P."/>
            <person name="Goeva M.A."/>
            <person name="Babich T.L."/>
            <person name="Sokolova D.S."/>
            <person name="Abdullin R."/>
            <person name="Poltaraus A.B."/>
            <person name="Toshchakov S.V."/>
            <person name="Nazina T.N."/>
        </authorList>
    </citation>
    <scope>NUCLEOTIDE SEQUENCE [LARGE SCALE GENOMIC DNA]</scope>
    <source>
        <strain evidence="6 7">JR1/69-3-13</strain>
    </source>
</reference>
<dbReference type="GO" id="GO:0009425">
    <property type="term" value="C:bacterial-type flagellum basal body"/>
    <property type="evidence" value="ECO:0007669"/>
    <property type="project" value="UniProtKB-SubCell"/>
</dbReference>
<comment type="similarity">
    <text evidence="2 4">Belongs to the FliE family.</text>
</comment>
<keyword evidence="6" id="KW-0282">Flagellum</keyword>
<keyword evidence="3 4" id="KW-0975">Bacterial flagellum</keyword>
<keyword evidence="6" id="KW-0966">Cell projection</keyword>
<proteinExistence type="inferred from homology"/>
<evidence type="ECO:0000313" key="7">
    <source>
        <dbReference type="Proteomes" id="UP000234190"/>
    </source>
</evidence>
<protein>
    <recommendedName>
        <fullName evidence="4 5">Flagellar hook-basal body complex protein FliE</fullName>
    </recommendedName>
</protein>
<name>A0A2N4TZ14_9BURK</name>
<dbReference type="NCBIfam" id="TIGR00205">
    <property type="entry name" value="fliE"/>
    <property type="match status" value="1"/>
</dbReference>
<dbReference type="GO" id="GO:0005198">
    <property type="term" value="F:structural molecule activity"/>
    <property type="evidence" value="ECO:0007669"/>
    <property type="project" value="UniProtKB-UniRule"/>
</dbReference>